<comment type="subcellular location">
    <subcellularLocation>
        <location evidence="1">Membrane</location>
        <topology evidence="1">Multi-pass membrane protein</topology>
    </subcellularLocation>
</comment>
<dbReference type="GO" id="GO:0032259">
    <property type="term" value="P:methylation"/>
    <property type="evidence" value="ECO:0007669"/>
    <property type="project" value="UniProtKB-KW"/>
</dbReference>
<sequence>MKDRSAPHSEGASGCPRSAVSHGVGLVGLIGLVGWTLIAWHFGMDGPHAGIAAVVACGVPMIAWSLLVDKVHRNPTTGINWTGSPRPLRETVDISIVKLAGLWATWGGIALFYGLARWYSDGGYVYAMKLLTGAAPVLFVLSVPYIVWIDRRLVEPRDDCFAFGQWVIGGAAGQPEAGKIADHLRSWAVKAFFLAFMLSVVPDNFASVIRWQPADILSGPVPLASFLIASLFLIDVAFATVGYMLTLRPLDAHIRSANPLTAGWAAALICYPPFVLMGSGGPLDYHRGTADWSVWLADHPLLLAIWGGLLVLLTGIYAWATVAFGLRFSNLTHRGIITHGPYRWTRHPAYLAKNLFWWLSVIPVLTTTGHWTDAVRNCALLALTSAVYYWRARTEEAHLSADPAYRDYSAWMDRHAPIPRLIARIRGARAAGSVPLSPHVPTSGR</sequence>
<feature type="transmembrane region" description="Helical" evidence="5">
    <location>
        <begin position="48"/>
        <end position="67"/>
    </location>
</feature>
<evidence type="ECO:0000313" key="6">
    <source>
        <dbReference type="EMBL" id="MBB6124148.1"/>
    </source>
</evidence>
<dbReference type="Proteomes" id="UP000552700">
    <property type="component" value="Unassembled WGS sequence"/>
</dbReference>
<evidence type="ECO:0000256" key="1">
    <source>
        <dbReference type="ARBA" id="ARBA00004141"/>
    </source>
</evidence>
<dbReference type="Gene3D" id="1.20.120.1630">
    <property type="match status" value="1"/>
</dbReference>
<dbReference type="AlphaFoldDB" id="A0A841J6H5"/>
<feature type="transmembrane region" description="Helical" evidence="5">
    <location>
        <begin position="257"/>
        <end position="281"/>
    </location>
</feature>
<keyword evidence="6" id="KW-0808">Transferase</keyword>
<dbReference type="EMBL" id="JACIJP010000002">
    <property type="protein sequence ID" value="MBB6124148.1"/>
    <property type="molecule type" value="Genomic_DNA"/>
</dbReference>
<dbReference type="Pfam" id="PF04140">
    <property type="entry name" value="ICMT"/>
    <property type="match status" value="1"/>
</dbReference>
<gene>
    <name evidence="6" type="ORF">FHS92_001877</name>
</gene>
<dbReference type="InterPro" id="IPR007269">
    <property type="entry name" value="ICMT_MeTrfase"/>
</dbReference>
<feature type="transmembrane region" description="Helical" evidence="5">
    <location>
        <begin position="96"/>
        <end position="119"/>
    </location>
</feature>
<dbReference type="RefSeq" id="WP_184079834.1">
    <property type="nucleotide sequence ID" value="NZ_JACIJP010000002.1"/>
</dbReference>
<organism evidence="6 7">
    <name type="scientific">Sphingobium subterraneum</name>
    <dbReference type="NCBI Taxonomy" id="627688"/>
    <lineage>
        <taxon>Bacteria</taxon>
        <taxon>Pseudomonadati</taxon>
        <taxon>Pseudomonadota</taxon>
        <taxon>Alphaproteobacteria</taxon>
        <taxon>Sphingomonadales</taxon>
        <taxon>Sphingomonadaceae</taxon>
        <taxon>Sphingobium</taxon>
    </lineage>
</organism>
<feature type="transmembrane region" description="Helical" evidence="5">
    <location>
        <begin position="301"/>
        <end position="326"/>
    </location>
</feature>
<name>A0A841J6H5_9SPHN</name>
<comment type="caution">
    <text evidence="6">The sequence shown here is derived from an EMBL/GenBank/DDBJ whole genome shotgun (WGS) entry which is preliminary data.</text>
</comment>
<keyword evidence="2 5" id="KW-0812">Transmembrane</keyword>
<keyword evidence="7" id="KW-1185">Reference proteome</keyword>
<feature type="transmembrane region" description="Helical" evidence="5">
    <location>
        <begin position="191"/>
        <end position="211"/>
    </location>
</feature>
<proteinExistence type="predicted"/>
<dbReference type="GO" id="GO:0004671">
    <property type="term" value="F:protein C-terminal S-isoprenylcysteine carboxyl O-methyltransferase activity"/>
    <property type="evidence" value="ECO:0007669"/>
    <property type="project" value="InterPro"/>
</dbReference>
<evidence type="ECO:0000313" key="7">
    <source>
        <dbReference type="Proteomes" id="UP000552700"/>
    </source>
</evidence>
<keyword evidence="3 5" id="KW-1133">Transmembrane helix</keyword>
<evidence type="ECO:0000256" key="2">
    <source>
        <dbReference type="ARBA" id="ARBA00022692"/>
    </source>
</evidence>
<keyword evidence="4 5" id="KW-0472">Membrane</keyword>
<feature type="transmembrane region" description="Helical" evidence="5">
    <location>
        <begin position="20"/>
        <end position="42"/>
    </location>
</feature>
<evidence type="ECO:0000256" key="3">
    <source>
        <dbReference type="ARBA" id="ARBA00022989"/>
    </source>
</evidence>
<evidence type="ECO:0000256" key="5">
    <source>
        <dbReference type="SAM" id="Phobius"/>
    </source>
</evidence>
<accession>A0A841J6H5</accession>
<dbReference type="GO" id="GO:0016020">
    <property type="term" value="C:membrane"/>
    <property type="evidence" value="ECO:0007669"/>
    <property type="project" value="UniProtKB-SubCell"/>
</dbReference>
<feature type="transmembrane region" description="Helical" evidence="5">
    <location>
        <begin position="125"/>
        <end position="148"/>
    </location>
</feature>
<feature type="transmembrane region" description="Helical" evidence="5">
    <location>
        <begin position="223"/>
        <end position="245"/>
    </location>
</feature>
<evidence type="ECO:0000256" key="4">
    <source>
        <dbReference type="ARBA" id="ARBA00023136"/>
    </source>
</evidence>
<keyword evidence="6" id="KW-0489">Methyltransferase</keyword>
<protein>
    <submittedName>
        <fullName evidence="6">Protein-S-isoprenylcysteine O-methyltransferase Ste14</fullName>
    </submittedName>
</protein>
<reference evidence="6 7" key="1">
    <citation type="submission" date="2020-08" db="EMBL/GenBank/DDBJ databases">
        <title>Genomic Encyclopedia of Type Strains, Phase IV (KMG-IV): sequencing the most valuable type-strain genomes for metagenomic binning, comparative biology and taxonomic classification.</title>
        <authorList>
            <person name="Goeker M."/>
        </authorList>
    </citation>
    <scope>NUCLEOTIDE SEQUENCE [LARGE SCALE GENOMIC DNA]</scope>
    <source>
        <strain evidence="6 7">DSM 102255</strain>
    </source>
</reference>